<accession>A4BJ54</accession>
<name>A4BJ54_9GAMM</name>
<comment type="caution">
    <text evidence="1">The sequence shown here is derived from an EMBL/GenBank/DDBJ whole genome shotgun (WGS) entry which is preliminary data.</text>
</comment>
<protein>
    <submittedName>
        <fullName evidence="1">Uncharacterized protein</fullName>
    </submittedName>
</protein>
<keyword evidence="2" id="KW-1185">Reference proteome</keyword>
<gene>
    <name evidence="1" type="ORF">MED297_05164</name>
</gene>
<dbReference type="AlphaFoldDB" id="A4BJ54"/>
<sequence>MEQNMNQRLFAALEHQVIAIFDQHGCPAHWPELADFLRRKASIGLREIGRQTYLVADNGYDPQTFGLNRSYVVMLKLDAPLNLKTLTEPDSSAAAA</sequence>
<dbReference type="HOGENOM" id="CLU_2357700_0_0_6"/>
<dbReference type="EMBL" id="AAOE01000031">
    <property type="protein sequence ID" value="EAR07807.1"/>
    <property type="molecule type" value="Genomic_DNA"/>
</dbReference>
<reference evidence="1 2" key="1">
    <citation type="submission" date="2006-02" db="EMBL/GenBank/DDBJ databases">
        <authorList>
            <person name="Pinhassi J."/>
            <person name="Pedros-Alio C."/>
            <person name="Ferriera S."/>
            <person name="Johnson J."/>
            <person name="Kravitz S."/>
            <person name="Halpern A."/>
            <person name="Remington K."/>
            <person name="Beeson K."/>
            <person name="Tran B."/>
            <person name="Rogers Y.-H."/>
            <person name="Friedman R."/>
            <person name="Venter J.C."/>
        </authorList>
    </citation>
    <scope>NUCLEOTIDE SEQUENCE [LARGE SCALE GENOMIC DNA]</scope>
    <source>
        <strain evidence="1 2">MED297</strain>
    </source>
</reference>
<proteinExistence type="predicted"/>
<evidence type="ECO:0000313" key="1">
    <source>
        <dbReference type="EMBL" id="EAR07807.1"/>
    </source>
</evidence>
<evidence type="ECO:0000313" key="2">
    <source>
        <dbReference type="Proteomes" id="UP000005953"/>
    </source>
</evidence>
<dbReference type="Proteomes" id="UP000005953">
    <property type="component" value="Unassembled WGS sequence"/>
</dbReference>
<organism evidence="1 2">
    <name type="scientific">Reinekea blandensis MED297</name>
    <dbReference type="NCBI Taxonomy" id="314283"/>
    <lineage>
        <taxon>Bacteria</taxon>
        <taxon>Pseudomonadati</taxon>
        <taxon>Pseudomonadota</taxon>
        <taxon>Gammaproteobacteria</taxon>
        <taxon>Oceanospirillales</taxon>
        <taxon>Saccharospirillaceae</taxon>
        <taxon>Reinekea</taxon>
    </lineage>
</organism>